<name>A0ABN9XFH6_9DINO</name>
<protein>
    <submittedName>
        <fullName evidence="1">Uncharacterized protein</fullName>
    </submittedName>
</protein>
<comment type="caution">
    <text evidence="1">The sequence shown here is derived from an EMBL/GenBank/DDBJ whole genome shotgun (WGS) entry which is preliminary data.</text>
</comment>
<dbReference type="EMBL" id="CAUYUJ010020272">
    <property type="protein sequence ID" value="CAK0897026.1"/>
    <property type="molecule type" value="Genomic_DNA"/>
</dbReference>
<evidence type="ECO:0000313" key="2">
    <source>
        <dbReference type="Proteomes" id="UP001189429"/>
    </source>
</evidence>
<gene>
    <name evidence="1" type="ORF">PCOR1329_LOCUS75324</name>
</gene>
<keyword evidence="2" id="KW-1185">Reference proteome</keyword>
<proteinExistence type="predicted"/>
<reference evidence="1" key="1">
    <citation type="submission" date="2023-10" db="EMBL/GenBank/DDBJ databases">
        <authorList>
            <person name="Chen Y."/>
            <person name="Shah S."/>
            <person name="Dougan E. K."/>
            <person name="Thang M."/>
            <person name="Chan C."/>
        </authorList>
    </citation>
    <scope>NUCLEOTIDE SEQUENCE [LARGE SCALE GENOMIC DNA]</scope>
</reference>
<feature type="non-terminal residue" evidence="1">
    <location>
        <position position="1"/>
    </location>
</feature>
<organism evidence="1 2">
    <name type="scientific">Prorocentrum cordatum</name>
    <dbReference type="NCBI Taxonomy" id="2364126"/>
    <lineage>
        <taxon>Eukaryota</taxon>
        <taxon>Sar</taxon>
        <taxon>Alveolata</taxon>
        <taxon>Dinophyceae</taxon>
        <taxon>Prorocentrales</taxon>
        <taxon>Prorocentraceae</taxon>
        <taxon>Prorocentrum</taxon>
    </lineage>
</organism>
<dbReference type="Proteomes" id="UP001189429">
    <property type="component" value="Unassembled WGS sequence"/>
</dbReference>
<sequence length="172" mass="18311">GRMRGSAAVRDAGQFDRAVSTEDVESSLSDAVEDTFGDGAAAASHRGCIQASVGQACRKLPKHSAGRLGPQATRHSMRRCSAKEHGWLANGLEHHGMQKNMSWAHEVDLLALMGELLEARHARHALSPGDVVARAATLEMLLVSESLGLPQTAHALNECAVADNIDAHALRH</sequence>
<feature type="non-terminal residue" evidence="1">
    <location>
        <position position="172"/>
    </location>
</feature>
<accession>A0ABN9XFH6</accession>
<evidence type="ECO:0000313" key="1">
    <source>
        <dbReference type="EMBL" id="CAK0897026.1"/>
    </source>
</evidence>